<dbReference type="EMBL" id="DF820456">
    <property type="protein sequence ID" value="GAK50876.1"/>
    <property type="molecule type" value="Genomic_DNA"/>
</dbReference>
<evidence type="ECO:0000313" key="1">
    <source>
        <dbReference type="EMBL" id="GAK50876.1"/>
    </source>
</evidence>
<dbReference type="HOGENOM" id="CLU_126005_2_1_0"/>
<dbReference type="InterPro" id="IPR007367">
    <property type="entry name" value="DUF433"/>
</dbReference>
<keyword evidence="2" id="KW-1185">Reference proteome</keyword>
<name>A0A0S6VY39_9BACT</name>
<reference evidence="1" key="1">
    <citation type="journal article" date="2015" name="PeerJ">
        <title>First genomic representation of candidate bacterial phylum KSB3 points to enhanced environmental sensing as a trigger of wastewater bulking.</title>
        <authorList>
            <person name="Sekiguchi Y."/>
            <person name="Ohashi A."/>
            <person name="Parks D.H."/>
            <person name="Yamauchi T."/>
            <person name="Tyson G.W."/>
            <person name="Hugenholtz P."/>
        </authorList>
    </citation>
    <scope>NUCLEOTIDE SEQUENCE [LARGE SCALE GENOMIC DNA]</scope>
</reference>
<evidence type="ECO:0008006" key="3">
    <source>
        <dbReference type="Google" id="ProtNLM"/>
    </source>
</evidence>
<protein>
    <recommendedName>
        <fullName evidence="3">DUF433 domain-containing protein</fullName>
    </recommendedName>
</protein>
<evidence type="ECO:0000313" key="2">
    <source>
        <dbReference type="Proteomes" id="UP000030700"/>
    </source>
</evidence>
<dbReference type="InterPro" id="IPR009057">
    <property type="entry name" value="Homeodomain-like_sf"/>
</dbReference>
<dbReference type="STRING" id="1499966.U14_02117"/>
<proteinExistence type="predicted"/>
<sequence>MIQRFEPQQPLLERITVNPRVMVGKPTIRGLRITVDQILRALAAGVTHQEILADYPNLESDDIYAVLLYAAELVSEEQVFPIEVAA</sequence>
<dbReference type="PANTHER" id="PTHR34849">
    <property type="entry name" value="SSL5025 PROTEIN"/>
    <property type="match status" value="1"/>
</dbReference>
<dbReference type="AlphaFoldDB" id="A0A0S6VY39"/>
<dbReference type="SUPFAM" id="SSF46689">
    <property type="entry name" value="Homeodomain-like"/>
    <property type="match status" value="1"/>
</dbReference>
<organism evidence="1">
    <name type="scientific">Candidatus Moduliflexus flocculans</name>
    <dbReference type="NCBI Taxonomy" id="1499966"/>
    <lineage>
        <taxon>Bacteria</taxon>
        <taxon>Candidatus Moduliflexota</taxon>
        <taxon>Candidatus Moduliflexia</taxon>
        <taxon>Candidatus Moduliflexales</taxon>
        <taxon>Candidatus Moduliflexaceae</taxon>
    </lineage>
</organism>
<gene>
    <name evidence="1" type="ORF">U14_02117</name>
</gene>
<dbReference type="Gene3D" id="1.10.10.10">
    <property type="entry name" value="Winged helix-like DNA-binding domain superfamily/Winged helix DNA-binding domain"/>
    <property type="match status" value="1"/>
</dbReference>
<dbReference type="PANTHER" id="PTHR34849:SF3">
    <property type="entry name" value="SSR2962 PROTEIN"/>
    <property type="match status" value="1"/>
</dbReference>
<dbReference type="Proteomes" id="UP000030700">
    <property type="component" value="Unassembled WGS sequence"/>
</dbReference>
<dbReference type="InterPro" id="IPR036388">
    <property type="entry name" value="WH-like_DNA-bd_sf"/>
</dbReference>
<accession>A0A0S6VY39</accession>
<dbReference type="Pfam" id="PF04255">
    <property type="entry name" value="DUF433"/>
    <property type="match status" value="1"/>
</dbReference>